<dbReference type="Pfam" id="PF00282">
    <property type="entry name" value="Pyridoxal_deC"/>
    <property type="match status" value="1"/>
</dbReference>
<reference evidence="12 13" key="1">
    <citation type="journal article" date="2019" name="Int. J. Syst. Evol. Microbiol.">
        <title>The Global Catalogue of Microorganisms (GCM) 10K type strain sequencing project: providing services to taxonomists for standard genome sequencing and annotation.</title>
        <authorList>
            <consortium name="The Broad Institute Genomics Platform"/>
            <consortium name="The Broad Institute Genome Sequencing Center for Infectious Disease"/>
            <person name="Wu L."/>
            <person name="Ma J."/>
        </authorList>
    </citation>
    <scope>NUCLEOTIDE SEQUENCE [LARGE SCALE GENOMIC DNA]</scope>
    <source>
        <strain evidence="12 13">JCM 15313</strain>
    </source>
</reference>
<dbReference type="SUPFAM" id="SSF51905">
    <property type="entry name" value="FAD/NAD(P)-binding domain"/>
    <property type="match status" value="1"/>
</dbReference>
<dbReference type="EMBL" id="BAAAPC010000001">
    <property type="protein sequence ID" value="GAA1980912.1"/>
    <property type="molecule type" value="Genomic_DNA"/>
</dbReference>
<evidence type="ECO:0000256" key="3">
    <source>
        <dbReference type="ARBA" id="ARBA00022630"/>
    </source>
</evidence>
<evidence type="ECO:0000256" key="1">
    <source>
        <dbReference type="ARBA" id="ARBA00001933"/>
    </source>
</evidence>
<comment type="caution">
    <text evidence="12">The sequence shown here is derived from an EMBL/GenBank/DDBJ whole genome shotgun (WGS) entry which is preliminary data.</text>
</comment>
<keyword evidence="13" id="KW-1185">Reference proteome</keyword>
<evidence type="ECO:0000256" key="6">
    <source>
        <dbReference type="ARBA" id="ARBA00022898"/>
    </source>
</evidence>
<gene>
    <name evidence="12" type="ORF">GCM10009799_02490</name>
</gene>
<dbReference type="Proteomes" id="UP001501585">
    <property type="component" value="Unassembled WGS sequence"/>
</dbReference>
<keyword evidence="4" id="KW-0274">FAD</keyword>
<keyword evidence="9" id="KW-0456">Lyase</keyword>
<feature type="compositionally biased region" description="Low complexity" evidence="10">
    <location>
        <begin position="906"/>
        <end position="918"/>
    </location>
</feature>
<keyword evidence="6" id="KW-0663">Pyridoxal phosphate</keyword>
<evidence type="ECO:0000256" key="10">
    <source>
        <dbReference type="SAM" id="MobiDB-lite"/>
    </source>
</evidence>
<dbReference type="Gene3D" id="3.50.50.60">
    <property type="entry name" value="FAD/NAD(P)-binding domain"/>
    <property type="match status" value="1"/>
</dbReference>
<evidence type="ECO:0000259" key="11">
    <source>
        <dbReference type="Pfam" id="PF01494"/>
    </source>
</evidence>
<feature type="domain" description="FAD-binding" evidence="11">
    <location>
        <begin position="36"/>
        <end position="278"/>
    </location>
</feature>
<evidence type="ECO:0000313" key="13">
    <source>
        <dbReference type="Proteomes" id="UP001501585"/>
    </source>
</evidence>
<dbReference type="InterPro" id="IPR015421">
    <property type="entry name" value="PyrdxlP-dep_Trfase_major"/>
</dbReference>
<dbReference type="InterPro" id="IPR015424">
    <property type="entry name" value="PyrdxlP-dep_Trfase"/>
</dbReference>
<dbReference type="Gene3D" id="3.40.640.10">
    <property type="entry name" value="Type I PLP-dependent aspartate aminotransferase-like (Major domain)"/>
    <property type="match status" value="1"/>
</dbReference>
<name>A0ABN2S5Z5_9ACTN</name>
<evidence type="ECO:0000256" key="5">
    <source>
        <dbReference type="ARBA" id="ARBA00022857"/>
    </source>
</evidence>
<dbReference type="Gene3D" id="3.90.1150.10">
    <property type="entry name" value="Aspartate Aminotransferase, domain 1"/>
    <property type="match status" value="1"/>
</dbReference>
<comment type="cofactor">
    <cofactor evidence="1">
        <name>pyridoxal 5'-phosphate</name>
        <dbReference type="ChEBI" id="CHEBI:597326"/>
    </cofactor>
</comment>
<dbReference type="Pfam" id="PF01494">
    <property type="entry name" value="FAD_binding_3"/>
    <property type="match status" value="1"/>
</dbReference>
<comment type="cofactor">
    <cofactor evidence="2">
        <name>FAD</name>
        <dbReference type="ChEBI" id="CHEBI:57692"/>
    </cofactor>
</comment>
<keyword evidence="8" id="KW-0503">Monooxygenase</keyword>
<dbReference type="InterPro" id="IPR002938">
    <property type="entry name" value="FAD-bd"/>
</dbReference>
<keyword evidence="5" id="KW-0521">NADP</keyword>
<evidence type="ECO:0000313" key="12">
    <source>
        <dbReference type="EMBL" id="GAA1980912.1"/>
    </source>
</evidence>
<feature type="region of interest" description="Disordered" evidence="10">
    <location>
        <begin position="894"/>
        <end position="918"/>
    </location>
</feature>
<dbReference type="PANTHER" id="PTHR46028:SF2">
    <property type="entry name" value="KYNURENINE 3-MONOOXYGENASE"/>
    <property type="match status" value="1"/>
</dbReference>
<dbReference type="InterPro" id="IPR036188">
    <property type="entry name" value="FAD/NAD-bd_sf"/>
</dbReference>
<dbReference type="InterPro" id="IPR015422">
    <property type="entry name" value="PyrdxlP-dep_Trfase_small"/>
</dbReference>
<evidence type="ECO:0000256" key="9">
    <source>
        <dbReference type="ARBA" id="ARBA00023239"/>
    </source>
</evidence>
<evidence type="ECO:0000256" key="2">
    <source>
        <dbReference type="ARBA" id="ARBA00001974"/>
    </source>
</evidence>
<evidence type="ECO:0000256" key="7">
    <source>
        <dbReference type="ARBA" id="ARBA00023002"/>
    </source>
</evidence>
<proteinExistence type="predicted"/>
<organism evidence="12 13">
    <name type="scientific">Nocardiopsis rhodophaea</name>
    <dbReference type="NCBI Taxonomy" id="280238"/>
    <lineage>
        <taxon>Bacteria</taxon>
        <taxon>Bacillati</taxon>
        <taxon>Actinomycetota</taxon>
        <taxon>Actinomycetes</taxon>
        <taxon>Streptosporangiales</taxon>
        <taxon>Nocardiopsidaceae</taxon>
        <taxon>Nocardiopsis</taxon>
    </lineage>
</organism>
<dbReference type="SUPFAM" id="SSF53383">
    <property type="entry name" value="PLP-dependent transferases"/>
    <property type="match status" value="1"/>
</dbReference>
<protein>
    <recommendedName>
        <fullName evidence="11">FAD-binding domain-containing protein</fullName>
    </recommendedName>
</protein>
<accession>A0ABN2S5Z5</accession>
<keyword evidence="7" id="KW-0560">Oxidoreductase</keyword>
<dbReference type="PANTHER" id="PTHR46028">
    <property type="entry name" value="KYNURENINE 3-MONOOXYGENASE"/>
    <property type="match status" value="1"/>
</dbReference>
<dbReference type="Gene3D" id="3.90.1150.170">
    <property type="match status" value="1"/>
</dbReference>
<keyword evidence="3" id="KW-0285">Flavoprotein</keyword>
<evidence type="ECO:0000256" key="8">
    <source>
        <dbReference type="ARBA" id="ARBA00023033"/>
    </source>
</evidence>
<dbReference type="PRINTS" id="PR00420">
    <property type="entry name" value="RNGMNOXGNASE"/>
</dbReference>
<sequence>MDLLYQRGVPLPQRVVHHRDGELTYQRYGTEPEHHLLSIPRGVLHRALLDEAARAGARFHFGHECIGADPKNATAAFAVRGSAIEEVSADLLIGCDGANSVVRAEMSRRGARMRISQEYIDHGYIELQMPPRLGGHALLQAFRDPHRPESGEHGLHVWPRGEFMMLAQPNVDLSYTASLFMPLRSADGSPAFSAVHDAEGVEALFGENFADAVEFLPSLVDDFLTTTPASLKTVKCHPYHYGRTVLIGDAAHAMVPFYGQGINCSFEDVREFLRILDERMRIGGANGIAPALTDFTELRKAPGDAIADLSLRNLRELTDQTGDHAYHARDRLDKRLFREHPDDFMPLYHMVAFTDLPYDEVVRRHERQSALVGDLCRRFDIDTEADRIVAAYAGAAGGDIPVLPDGSGDSELELAPEEVRRLLDTVALRVLRYRDALNRGEYPASYLQESSAADYESGRKASDAVREDTAPAHGTELEPLLAEVFDEAATSGMVHPHPGFMSHVPSGGLFQGAVGEFVSRLLNRFIGVWAATPGLTQIETNVIRWFCTMLGYGEGSFGYLTTGGSIANFMGVRCALEALPEDDRARATVYVSTQGHFSVKKAARMAGVPEDRVHAVATRPDYTMDLGELRDRIERDRASGLVPACVVATAGTTGTGAIDDLAGIARLCAAEGVWMHADACFGGFFRLTARGRELLRGIEDADSIAVDAHKSLFLPHGTSALLVREQARLRAAFAVPGAAYIPELTSDDAYVDFCDYGPELTREMRGLTAWLPIKLHGLAAFERSLDHKLDLADELAAQLRSLPGVDVLPRAPGHLPVVAFRATADGSRGARQTELLCRRICSRGDVYVATAELPNEGLVVRACIMHHRTSRAVVDRLVDAVRWAAADIATSEEEVPHVVDPAVESPAARTGRGPGRAA</sequence>
<dbReference type="InterPro" id="IPR002129">
    <property type="entry name" value="PyrdxlP-dep_de-COase"/>
</dbReference>
<evidence type="ECO:0000256" key="4">
    <source>
        <dbReference type="ARBA" id="ARBA00022827"/>
    </source>
</evidence>